<protein>
    <recommendedName>
        <fullName evidence="2">RamC N-terminal domain-containing protein</fullName>
    </recommendedName>
</protein>
<evidence type="ECO:0000259" key="2">
    <source>
        <dbReference type="Pfam" id="PF25816"/>
    </source>
</evidence>
<dbReference type="InterPro" id="IPR057929">
    <property type="entry name" value="RamC_N"/>
</dbReference>
<dbReference type="AlphaFoldDB" id="A0A4D4LFQ1"/>
<evidence type="ECO:0000256" key="1">
    <source>
        <dbReference type="SAM" id="MobiDB-lite"/>
    </source>
</evidence>
<comment type="caution">
    <text evidence="3">The sequence shown here is derived from an EMBL/GenBank/DDBJ whole genome shotgun (WGS) entry which is preliminary data.</text>
</comment>
<feature type="domain" description="RamC N-terminal" evidence="2">
    <location>
        <begin position="30"/>
        <end position="212"/>
    </location>
</feature>
<gene>
    <name evidence="3" type="ORF">SVIO_075560</name>
</gene>
<feature type="region of interest" description="Disordered" evidence="1">
    <location>
        <begin position="214"/>
        <end position="233"/>
    </location>
</feature>
<evidence type="ECO:0000313" key="3">
    <source>
        <dbReference type="EMBL" id="GDY56933.1"/>
    </source>
</evidence>
<keyword evidence="4" id="KW-1185">Reference proteome</keyword>
<proteinExistence type="predicted"/>
<dbReference type="Proteomes" id="UP000301309">
    <property type="component" value="Unassembled WGS sequence"/>
</dbReference>
<reference evidence="3 4" key="1">
    <citation type="journal article" date="2020" name="Int. J. Syst. Evol. Microbiol.">
        <title>Reclassification of Streptomyces castelarensis and Streptomyces sporoclivatus as later heterotypic synonyms of Streptomyces antimycoticus.</title>
        <authorList>
            <person name="Komaki H."/>
            <person name="Tamura T."/>
        </authorList>
    </citation>
    <scope>NUCLEOTIDE SEQUENCE [LARGE SCALE GENOMIC DNA]</scope>
    <source>
        <strain evidence="3 4">NBRC 13459</strain>
    </source>
</reference>
<dbReference type="EMBL" id="BJHW01000001">
    <property type="protein sequence ID" value="GDY56933.1"/>
    <property type="molecule type" value="Genomic_DNA"/>
</dbReference>
<sequence length="252" mass="28196">MPLDLRYVEFCVPGTDFYDTQEVSDQPAFPLTEATPPGGWQREKTVPWVYLRPAHHDLPPQGWKIHVSARPGNAEKILEIVGEYCFGRLLTFKFLYGPEQLKKTNAKYADRGSSGKFITVYTKSAEQLHRTLLDLDERLSGEEGPYVLSDLRWRSGPLYVRYGAFTPRFCRDEAGDTVPALEDARGGSCPTSAARCSTFPSGWRFPGSCGNSWRATGAAPSTSPTGRRTPCTSRTAAVSTRHRPWTAVRRWC</sequence>
<name>A0A4D4LFQ1_STRVO</name>
<organism evidence="3 4">
    <name type="scientific">Streptomyces violaceusniger</name>
    <dbReference type="NCBI Taxonomy" id="68280"/>
    <lineage>
        <taxon>Bacteria</taxon>
        <taxon>Bacillati</taxon>
        <taxon>Actinomycetota</taxon>
        <taxon>Actinomycetes</taxon>
        <taxon>Kitasatosporales</taxon>
        <taxon>Streptomycetaceae</taxon>
        <taxon>Streptomyces</taxon>
        <taxon>Streptomyces violaceusniger group</taxon>
    </lineage>
</organism>
<accession>A0A4D4LFQ1</accession>
<dbReference type="Pfam" id="PF25816">
    <property type="entry name" value="RamC_N"/>
    <property type="match status" value="1"/>
</dbReference>
<evidence type="ECO:0000313" key="4">
    <source>
        <dbReference type="Proteomes" id="UP000301309"/>
    </source>
</evidence>